<evidence type="ECO:0000313" key="2">
    <source>
        <dbReference type="Proteomes" id="UP000008068"/>
    </source>
</evidence>
<evidence type="ECO:0000313" key="1">
    <source>
        <dbReference type="EMBL" id="EGT43861.1"/>
    </source>
</evidence>
<dbReference type="SUPFAM" id="SSF101690">
    <property type="entry name" value="PAZ domain"/>
    <property type="match status" value="1"/>
</dbReference>
<dbReference type="OrthoDB" id="10329101at2759"/>
<name>G0P377_CAEBE</name>
<dbReference type="Gene3D" id="2.170.260.10">
    <property type="entry name" value="paz domain"/>
    <property type="match status" value="1"/>
</dbReference>
<dbReference type="EMBL" id="GL380038">
    <property type="protein sequence ID" value="EGT43861.1"/>
    <property type="molecule type" value="Genomic_DNA"/>
</dbReference>
<dbReference type="HOGENOM" id="CLU_1788645_0_0_1"/>
<proteinExistence type="predicted"/>
<organism evidence="2">
    <name type="scientific">Caenorhabditis brenneri</name>
    <name type="common">Nematode worm</name>
    <dbReference type="NCBI Taxonomy" id="135651"/>
    <lineage>
        <taxon>Eukaryota</taxon>
        <taxon>Metazoa</taxon>
        <taxon>Ecdysozoa</taxon>
        <taxon>Nematoda</taxon>
        <taxon>Chromadorea</taxon>
        <taxon>Rhabditida</taxon>
        <taxon>Rhabditina</taxon>
        <taxon>Rhabditomorpha</taxon>
        <taxon>Rhabditoidea</taxon>
        <taxon>Rhabditidae</taxon>
        <taxon>Peloderinae</taxon>
        <taxon>Caenorhabditis</taxon>
    </lineage>
</organism>
<dbReference type="InParanoid" id="G0P377"/>
<dbReference type="AlphaFoldDB" id="G0P377"/>
<dbReference type="Proteomes" id="UP000008068">
    <property type="component" value="Unassembled WGS sequence"/>
</dbReference>
<dbReference type="eggNOG" id="ENOG502R6RJ">
    <property type="taxonomic scope" value="Eukaryota"/>
</dbReference>
<sequence>MLPGTTRPHVIPTDLSPPHAGSIDVNLGSLLLQKFGDLKHLGATMVRNLNNYLRSLDIMKLWNGCNGLHLDLLSELSIDATPRNHHFINNVVPPPPLRRRSVSIQRYFEEKYSIKLNAPHSPLLRDSGGRLYPVEVIWVRIRLF</sequence>
<gene>
    <name evidence="1" type="ORF">CAEBREN_05945</name>
</gene>
<protein>
    <submittedName>
        <fullName evidence="1">Uncharacterized protein</fullName>
    </submittedName>
</protein>
<reference evidence="2" key="1">
    <citation type="submission" date="2011-07" db="EMBL/GenBank/DDBJ databases">
        <authorList>
            <consortium name="Caenorhabditis brenneri Sequencing and Analysis Consortium"/>
            <person name="Wilson R.K."/>
        </authorList>
    </citation>
    <scope>NUCLEOTIDE SEQUENCE [LARGE SCALE GENOMIC DNA]</scope>
    <source>
        <strain evidence="2">PB2801</strain>
    </source>
</reference>
<accession>G0P377</accession>
<keyword evidence="2" id="KW-1185">Reference proteome</keyword>
<dbReference type="InterPro" id="IPR036085">
    <property type="entry name" value="PAZ_dom_sf"/>
</dbReference>